<dbReference type="SUPFAM" id="SSF55785">
    <property type="entry name" value="PYP-like sensor domain (PAS domain)"/>
    <property type="match status" value="1"/>
</dbReference>
<feature type="domain" description="EAL" evidence="3">
    <location>
        <begin position="365"/>
        <end position="620"/>
    </location>
</feature>
<dbReference type="PROSITE" id="PS50112">
    <property type="entry name" value="PAS"/>
    <property type="match status" value="1"/>
</dbReference>
<dbReference type="InterPro" id="IPR000160">
    <property type="entry name" value="GGDEF_dom"/>
</dbReference>
<feature type="signal peptide" evidence="1">
    <location>
        <begin position="1"/>
        <end position="22"/>
    </location>
</feature>
<keyword evidence="1" id="KW-0732">Signal</keyword>
<proteinExistence type="predicted"/>
<evidence type="ECO:0000259" key="3">
    <source>
        <dbReference type="PROSITE" id="PS50883"/>
    </source>
</evidence>
<dbReference type="InterPro" id="IPR043128">
    <property type="entry name" value="Rev_trsase/Diguanyl_cyclase"/>
</dbReference>
<evidence type="ECO:0000259" key="2">
    <source>
        <dbReference type="PROSITE" id="PS50112"/>
    </source>
</evidence>
<dbReference type="PROSITE" id="PS50887">
    <property type="entry name" value="GGDEF"/>
    <property type="match status" value="1"/>
</dbReference>
<dbReference type="InterPro" id="IPR013656">
    <property type="entry name" value="PAS_4"/>
</dbReference>
<dbReference type="PANTHER" id="PTHR44757:SF2">
    <property type="entry name" value="BIOFILM ARCHITECTURE MAINTENANCE PROTEIN MBAA"/>
    <property type="match status" value="1"/>
</dbReference>
<dbReference type="PANTHER" id="PTHR44757">
    <property type="entry name" value="DIGUANYLATE CYCLASE DGCP"/>
    <property type="match status" value="1"/>
</dbReference>
<dbReference type="RefSeq" id="WP_085543582.1">
    <property type="nucleotide sequence ID" value="NZ_FXBB01000001.1"/>
</dbReference>
<dbReference type="AlphaFoldDB" id="A0A1X7IBD5"/>
<evidence type="ECO:0000256" key="1">
    <source>
        <dbReference type="SAM" id="SignalP"/>
    </source>
</evidence>
<dbReference type="InterPro" id="IPR001633">
    <property type="entry name" value="EAL_dom"/>
</dbReference>
<dbReference type="SUPFAM" id="SSF55073">
    <property type="entry name" value="Nucleotide cyclase"/>
    <property type="match status" value="1"/>
</dbReference>
<sequence length="632" mass="70012">MFLAATIVSLTLCLLLPDYAWATTVGSDPYWAVPAVVVAVLLLSLWAQMEKELKSQREAYIKVQEETIRQKACLDRLFQTNPDGLVMLDKDGIIMDVNPAFERIFLYRKDEIVGLCLDDLIMGKDRAYLGREINRKVLDREQVAIEANRVRGDGQNVRVCIFGCSVVVDGETVGLYGLYRDVTEQRKVEEKVHWLAFRDELTGLPNRVSFVQEGRSRVRKGNPFAIAHIDLKRFKNVNDTIGFMAGDRLLASVAERLRKAFSEDDQVARLGGDEFGILADMSGFAPRTCPEIGKTVLEALKEPFDTEDSGRISLSAAVGLALYPDHGWEWEELMGCADIAVNEAKVKGLDVVCFDDRMGHDFHRRISLERRMAESIPLSRGFFLVYQPKVDMATGSVVGLEALCRWDDMGLFIPPDQFIPVAEDTGMISELGKWVLFEACRQGREWIKKGCAVPLSVNVSARQLLKDQIEAHLSDILEASAFPSDLLELEITETALIQDAKQSETVLRNLKSLGVSLSIDDFGTGYSSLGYLARFDVDALKIDKVFMPENGEGNGEVNQAIVKSILALAQVRGLTVVAEGVETDSQRKILLDLGCSIGQGYLFGRPASPEVTERLLTVGSVELASPCVCPDS</sequence>
<dbReference type="InterPro" id="IPR029787">
    <property type="entry name" value="Nucleotide_cyclase"/>
</dbReference>
<protein>
    <submittedName>
        <fullName evidence="5">PAS domain S-box-containing protein/diguanylate cyclase (GGDEF) domain-containing protein</fullName>
    </submittedName>
</protein>
<dbReference type="CDD" id="cd01949">
    <property type="entry name" value="GGDEF"/>
    <property type="match status" value="1"/>
</dbReference>
<dbReference type="OrthoDB" id="898at2"/>
<dbReference type="SMART" id="SM00052">
    <property type="entry name" value="EAL"/>
    <property type="match status" value="1"/>
</dbReference>
<dbReference type="Proteomes" id="UP000193355">
    <property type="component" value="Unassembled WGS sequence"/>
</dbReference>
<organism evidence="5 6">
    <name type="scientific">Dethiosulfovibrio salsuginis</name>
    <dbReference type="NCBI Taxonomy" id="561720"/>
    <lineage>
        <taxon>Bacteria</taxon>
        <taxon>Thermotogati</taxon>
        <taxon>Synergistota</taxon>
        <taxon>Synergistia</taxon>
        <taxon>Synergistales</taxon>
        <taxon>Dethiosulfovibrionaceae</taxon>
        <taxon>Dethiosulfovibrio</taxon>
    </lineage>
</organism>
<dbReference type="InterPro" id="IPR052155">
    <property type="entry name" value="Biofilm_reg_signaling"/>
</dbReference>
<reference evidence="6" key="1">
    <citation type="submission" date="2017-04" db="EMBL/GenBank/DDBJ databases">
        <authorList>
            <person name="Varghese N."/>
            <person name="Submissions S."/>
        </authorList>
    </citation>
    <scope>NUCLEOTIDE SEQUENCE [LARGE SCALE GENOMIC DNA]</scope>
    <source>
        <strain evidence="6">USBA 82</strain>
    </source>
</reference>
<feature type="domain" description="PAS" evidence="2">
    <location>
        <begin position="70"/>
        <end position="141"/>
    </location>
</feature>
<dbReference type="Pfam" id="PF00563">
    <property type="entry name" value="EAL"/>
    <property type="match status" value="1"/>
</dbReference>
<gene>
    <name evidence="5" type="ORF">SAMN06275492_101309</name>
</gene>
<accession>A0A1X7IBD5</accession>
<feature type="chain" id="PRO_5013118298" evidence="1">
    <location>
        <begin position="23"/>
        <end position="632"/>
    </location>
</feature>
<evidence type="ECO:0000313" key="5">
    <source>
        <dbReference type="EMBL" id="SMG11956.1"/>
    </source>
</evidence>
<dbReference type="PROSITE" id="PS50883">
    <property type="entry name" value="EAL"/>
    <property type="match status" value="1"/>
</dbReference>
<dbReference type="SUPFAM" id="SSF141868">
    <property type="entry name" value="EAL domain-like"/>
    <property type="match status" value="1"/>
</dbReference>
<dbReference type="InterPro" id="IPR000014">
    <property type="entry name" value="PAS"/>
</dbReference>
<dbReference type="InterPro" id="IPR035965">
    <property type="entry name" value="PAS-like_dom_sf"/>
</dbReference>
<feature type="domain" description="GGDEF" evidence="4">
    <location>
        <begin position="222"/>
        <end position="357"/>
    </location>
</feature>
<keyword evidence="6" id="KW-1185">Reference proteome</keyword>
<evidence type="ECO:0000259" key="4">
    <source>
        <dbReference type="PROSITE" id="PS50887"/>
    </source>
</evidence>
<dbReference type="EMBL" id="FXBB01000001">
    <property type="protein sequence ID" value="SMG11956.1"/>
    <property type="molecule type" value="Genomic_DNA"/>
</dbReference>
<dbReference type="Gene3D" id="3.20.20.450">
    <property type="entry name" value="EAL domain"/>
    <property type="match status" value="1"/>
</dbReference>
<dbReference type="Pfam" id="PF00990">
    <property type="entry name" value="GGDEF"/>
    <property type="match status" value="1"/>
</dbReference>
<dbReference type="Gene3D" id="3.30.70.270">
    <property type="match status" value="1"/>
</dbReference>
<dbReference type="NCBIfam" id="TIGR00254">
    <property type="entry name" value="GGDEF"/>
    <property type="match status" value="1"/>
</dbReference>
<dbReference type="InterPro" id="IPR035919">
    <property type="entry name" value="EAL_sf"/>
</dbReference>
<evidence type="ECO:0000313" key="6">
    <source>
        <dbReference type="Proteomes" id="UP000193355"/>
    </source>
</evidence>
<dbReference type="Pfam" id="PF08448">
    <property type="entry name" value="PAS_4"/>
    <property type="match status" value="1"/>
</dbReference>
<dbReference type="STRING" id="561720.SAMN06275492_101309"/>
<dbReference type="CDD" id="cd00130">
    <property type="entry name" value="PAS"/>
    <property type="match status" value="1"/>
</dbReference>
<name>A0A1X7IBD5_9BACT</name>
<dbReference type="SMART" id="SM00091">
    <property type="entry name" value="PAS"/>
    <property type="match status" value="1"/>
</dbReference>
<dbReference type="CDD" id="cd01948">
    <property type="entry name" value="EAL"/>
    <property type="match status" value="1"/>
</dbReference>
<dbReference type="Gene3D" id="3.30.450.20">
    <property type="entry name" value="PAS domain"/>
    <property type="match status" value="1"/>
</dbReference>
<dbReference type="NCBIfam" id="TIGR00229">
    <property type="entry name" value="sensory_box"/>
    <property type="match status" value="1"/>
</dbReference>
<dbReference type="SMART" id="SM00267">
    <property type="entry name" value="GGDEF"/>
    <property type="match status" value="1"/>
</dbReference>